<dbReference type="PRINTS" id="PR00320">
    <property type="entry name" value="GPROTEINBRPT"/>
</dbReference>
<dbReference type="GO" id="GO:0005634">
    <property type="term" value="C:nucleus"/>
    <property type="evidence" value="ECO:0007669"/>
    <property type="project" value="TreeGrafter"/>
</dbReference>
<keyword evidence="1 5" id="KW-0853">WD repeat</keyword>
<dbReference type="SUPFAM" id="SSF50978">
    <property type="entry name" value="WD40 repeat-like"/>
    <property type="match status" value="1"/>
</dbReference>
<dbReference type="InterPro" id="IPR036322">
    <property type="entry name" value="WD40_repeat_dom_sf"/>
</dbReference>
<feature type="repeat" description="WD" evidence="5">
    <location>
        <begin position="201"/>
        <end position="233"/>
    </location>
</feature>
<dbReference type="Pfam" id="PF00400">
    <property type="entry name" value="WD40"/>
    <property type="match status" value="4"/>
</dbReference>
<feature type="repeat" description="WD" evidence="5">
    <location>
        <begin position="409"/>
        <end position="434"/>
    </location>
</feature>
<evidence type="ECO:0000256" key="4">
    <source>
        <dbReference type="ARBA" id="ARBA00040943"/>
    </source>
</evidence>
<dbReference type="PROSITE" id="PS50082">
    <property type="entry name" value="WD_REPEATS_2"/>
    <property type="match status" value="4"/>
</dbReference>
<feature type="repeat" description="WD" evidence="5">
    <location>
        <begin position="302"/>
        <end position="335"/>
    </location>
</feature>
<proteinExistence type="inferred from homology"/>
<dbReference type="InterPro" id="IPR015943">
    <property type="entry name" value="WD40/YVTN_repeat-like_dom_sf"/>
</dbReference>
<feature type="repeat" description="WD" evidence="5">
    <location>
        <begin position="362"/>
        <end position="383"/>
    </location>
</feature>
<dbReference type="Gene3D" id="2.130.10.10">
    <property type="entry name" value="YVTN repeat-like/Quinoprotein amine dehydrogenase"/>
    <property type="match status" value="2"/>
</dbReference>
<dbReference type="PANTHER" id="PTHR16017:SF0">
    <property type="entry name" value="WD REPEAT-CONTAINING PROTEIN 70"/>
    <property type="match status" value="1"/>
</dbReference>
<evidence type="ECO:0000256" key="2">
    <source>
        <dbReference type="ARBA" id="ARBA00022737"/>
    </source>
</evidence>
<feature type="compositionally biased region" description="Basic and acidic residues" evidence="6">
    <location>
        <begin position="568"/>
        <end position="590"/>
    </location>
</feature>
<sequence>MADKSSNKHGSDKKAKTFDFMAMFQEARQTAIERTQASAGDEDIVLTDPEKIEEKISQLSTKQKTSSRKNKDAESSSSGSSGSDSSSDDDKQTEKKKAERKKQQKDRADDDVGPPLPPGFRPMASSSGGKGGDESSDEDVGPPLLPGFKSAGTSKEVSSSKDEQTSTQNRSVDSDSESDEEEEEEEESLLSKIPLSHEVTLSHGLKTVSAMALDPSGARLVTGSLDYDVRFWDFAGMDASLQSFRTLRPCESHQIRNLEYSPTGELILVVASNAQAKVIDRDGFEKCECVKGDQYLVDPASTKGHTGMLNGGCWNPKVKEEFMTCSIDGTVRIWDCNKVFRHKGIMKPKGQGGRRVVPTACAYSIDGRYMVAACNDGSIQLWDHNKHTFVNVAMQNKTAHTPGTDTSCLCFSYDGRTLASRGGDDTLKLWDIRNFRQPVQKAEGLFSMFPMTDCIFSPDDKLVITGISMDKGQEGGKAVFFDRQTFNKVYEIPIEGASVVRCLWHPKLNQMALGCGDGKIHLHYDPKKSHRGAMLCVVRQKSKTKQVEMVLADHIITPYALPMFREGRPTSTRKQEERVRKDPIKSHRPDLPMYGPGTGGRVGAKGATLSQYVAQSIASRKPDPYETDPRGAILRHAKEAEQNPYWIDTAYTKTQPVPIFQAPEQEKEKDDDDEPMWKKQKTS</sequence>
<evidence type="ECO:0000256" key="3">
    <source>
        <dbReference type="ARBA" id="ARBA00038343"/>
    </source>
</evidence>
<dbReference type="InterPro" id="IPR001680">
    <property type="entry name" value="WD40_rpt"/>
</dbReference>
<evidence type="ECO:0000256" key="6">
    <source>
        <dbReference type="SAM" id="MobiDB-lite"/>
    </source>
</evidence>
<comment type="similarity">
    <text evidence="3">Belongs to the WD repeat GAD-1 family.</text>
</comment>
<dbReference type="AlphaFoldDB" id="A0AAN9G9I3"/>
<evidence type="ECO:0000256" key="5">
    <source>
        <dbReference type="PROSITE-ProRule" id="PRU00221"/>
    </source>
</evidence>
<feature type="region of interest" description="Disordered" evidence="6">
    <location>
        <begin position="568"/>
        <end position="596"/>
    </location>
</feature>
<organism evidence="7 8">
    <name type="scientific">Littorina saxatilis</name>
    <dbReference type="NCBI Taxonomy" id="31220"/>
    <lineage>
        <taxon>Eukaryota</taxon>
        <taxon>Metazoa</taxon>
        <taxon>Spiralia</taxon>
        <taxon>Lophotrochozoa</taxon>
        <taxon>Mollusca</taxon>
        <taxon>Gastropoda</taxon>
        <taxon>Caenogastropoda</taxon>
        <taxon>Littorinimorpha</taxon>
        <taxon>Littorinoidea</taxon>
        <taxon>Littorinidae</taxon>
        <taxon>Littorina</taxon>
    </lineage>
</organism>
<dbReference type="SMART" id="SM00320">
    <property type="entry name" value="WD40"/>
    <property type="match status" value="6"/>
</dbReference>
<evidence type="ECO:0000313" key="8">
    <source>
        <dbReference type="Proteomes" id="UP001374579"/>
    </source>
</evidence>
<feature type="compositionally biased region" description="Low complexity" evidence="6">
    <location>
        <begin position="75"/>
        <end position="85"/>
    </location>
</feature>
<comment type="caution">
    <text evidence="7">The sequence shown here is derived from an EMBL/GenBank/DDBJ whole genome shotgun (WGS) entry which is preliminary data.</text>
</comment>
<keyword evidence="2" id="KW-0677">Repeat</keyword>
<protein>
    <recommendedName>
        <fullName evidence="4">WD repeat-containing protein 70</fullName>
    </recommendedName>
</protein>
<dbReference type="FunFam" id="2.130.10.10:FF:001038">
    <property type="entry name" value="WD repeat domain 70"/>
    <property type="match status" value="1"/>
</dbReference>
<name>A0AAN9G9I3_9CAEN</name>
<dbReference type="InterPro" id="IPR020472">
    <property type="entry name" value="WD40_PAC1"/>
</dbReference>
<feature type="compositionally biased region" description="Acidic residues" evidence="6">
    <location>
        <begin position="174"/>
        <end position="188"/>
    </location>
</feature>
<dbReference type="PROSITE" id="PS50294">
    <property type="entry name" value="WD_REPEATS_REGION"/>
    <property type="match status" value="2"/>
</dbReference>
<dbReference type="GO" id="GO:0035861">
    <property type="term" value="C:site of double-strand break"/>
    <property type="evidence" value="ECO:0007669"/>
    <property type="project" value="TreeGrafter"/>
</dbReference>
<keyword evidence="8" id="KW-1185">Reference proteome</keyword>
<dbReference type="Proteomes" id="UP001374579">
    <property type="component" value="Unassembled WGS sequence"/>
</dbReference>
<feature type="region of interest" description="Disordered" evidence="6">
    <location>
        <begin position="658"/>
        <end position="683"/>
    </location>
</feature>
<evidence type="ECO:0000256" key="1">
    <source>
        <dbReference type="ARBA" id="ARBA00022574"/>
    </source>
</evidence>
<reference evidence="7 8" key="1">
    <citation type="submission" date="2024-02" db="EMBL/GenBank/DDBJ databases">
        <title>Chromosome-scale genome assembly of the rough periwinkle Littorina saxatilis.</title>
        <authorList>
            <person name="De Jode A."/>
            <person name="Faria R."/>
            <person name="Formenti G."/>
            <person name="Sims Y."/>
            <person name="Smith T.P."/>
            <person name="Tracey A."/>
            <person name="Wood J.M.D."/>
            <person name="Zagrodzka Z.B."/>
            <person name="Johannesson K."/>
            <person name="Butlin R.K."/>
            <person name="Leder E.H."/>
        </authorList>
    </citation>
    <scope>NUCLEOTIDE SEQUENCE [LARGE SCALE GENOMIC DNA]</scope>
    <source>
        <strain evidence="7">Snail1</strain>
        <tissue evidence="7">Muscle</tissue>
    </source>
</reference>
<feature type="compositionally biased region" description="Basic and acidic residues" evidence="6">
    <location>
        <begin position="88"/>
        <end position="97"/>
    </location>
</feature>
<evidence type="ECO:0000313" key="7">
    <source>
        <dbReference type="EMBL" id="KAK7100638.1"/>
    </source>
</evidence>
<gene>
    <name evidence="7" type="ORF">V1264_023555</name>
</gene>
<feature type="region of interest" description="Disordered" evidence="6">
    <location>
        <begin position="31"/>
        <end position="195"/>
    </location>
</feature>
<dbReference type="EMBL" id="JBAMIC010000011">
    <property type="protein sequence ID" value="KAK7100638.1"/>
    <property type="molecule type" value="Genomic_DNA"/>
</dbReference>
<dbReference type="FunFam" id="2.130.10.10:FF:000294">
    <property type="entry name" value="WD repeat-containing protein 70"/>
    <property type="match status" value="1"/>
</dbReference>
<accession>A0AAN9G9I3</accession>
<dbReference type="PANTHER" id="PTHR16017">
    <property type="entry name" value="GASTRULATION DEFECTIVE PROTEIN 1-RELATED"/>
    <property type="match status" value="1"/>
</dbReference>
<dbReference type="InterPro" id="IPR051858">
    <property type="entry name" value="WD_repeat_GAD-1"/>
</dbReference>